<dbReference type="PROSITE" id="PS00107">
    <property type="entry name" value="PROTEIN_KINASE_ATP"/>
    <property type="match status" value="1"/>
</dbReference>
<protein>
    <recommendedName>
        <fullName evidence="1">non-specific serine/threonine protein kinase</fullName>
        <ecNumber evidence="1">2.7.11.1</ecNumber>
    </recommendedName>
</protein>
<keyword evidence="9" id="KW-1133">Transmembrane helix</keyword>
<keyword evidence="9" id="KW-0812">Transmembrane</keyword>
<evidence type="ECO:0000256" key="1">
    <source>
        <dbReference type="ARBA" id="ARBA00012513"/>
    </source>
</evidence>
<feature type="binding site" evidence="7">
    <location>
        <position position="44"/>
    </location>
    <ligand>
        <name>ATP</name>
        <dbReference type="ChEBI" id="CHEBI:30616"/>
    </ligand>
</feature>
<keyword evidence="9" id="KW-0472">Membrane</keyword>
<dbReference type="PANTHER" id="PTHR43289:SF6">
    <property type="entry name" value="SERINE_THREONINE-PROTEIN KINASE NEKL-3"/>
    <property type="match status" value="1"/>
</dbReference>
<dbReference type="InterPro" id="IPR000719">
    <property type="entry name" value="Prot_kinase_dom"/>
</dbReference>
<name>A0A0U3QNS2_9MICC</name>
<evidence type="ECO:0000256" key="8">
    <source>
        <dbReference type="SAM" id="MobiDB-lite"/>
    </source>
</evidence>
<dbReference type="InterPro" id="IPR017441">
    <property type="entry name" value="Protein_kinase_ATP_BS"/>
</dbReference>
<keyword evidence="2" id="KW-0723">Serine/threonine-protein kinase</keyword>
<keyword evidence="6 7" id="KW-0067">ATP-binding</keyword>
<evidence type="ECO:0000256" key="6">
    <source>
        <dbReference type="ARBA" id="ARBA00022840"/>
    </source>
</evidence>
<dbReference type="Gene3D" id="1.10.510.10">
    <property type="entry name" value="Transferase(Phosphotransferase) domain 1"/>
    <property type="match status" value="1"/>
</dbReference>
<evidence type="ECO:0000256" key="2">
    <source>
        <dbReference type="ARBA" id="ARBA00022527"/>
    </source>
</evidence>
<sequence length="533" mass="56293">MSPKRLVGPPPRIEGFTYQSVLGSGGFADVFLYQDVLGRRVAVKVLLVERLSSGSEQQFTAEANLMAALSAHPSIVTIYQAGLSSDGRPYLVMEYFPKANLQVRYRRERFSAAEALRIGIQVAGAVETSHRAGILHRDIKPANILISEYNKPALTDFGISATQENQQDAVGMSIPWSPPESFGSPPWSGPQSDVYALAATVYTLLAGRSPFEVPGAANSSSDILGRIENSALPALGRDDVPPMLEEALEKAMSKSPGDRYETSLAFARALQKVQIDMHMAVTPVDVVDDSADQIDENDDDDGLTRIRSIVSISPEATAPQAPSRGRHPDYVQPIAGVPDDTVLRDGLHASGGGQPAGRHEAGLPLPVAPPIEDTLLRPPSEPPSSEVSQPAKRRMLVPTIIGAAAVIVVGGAIAATLMTGQAGEADKKGAGQSAPQTSVPLDPVVESIVPAPTGLAGTVGDKGVVFSWQNPSPQPEDMYLWRVLDAETDGPLTSTKDPSVSVQPGATGRTCIEVSIRRSTGRSTNEPAVACAP</sequence>
<feature type="transmembrane region" description="Helical" evidence="9">
    <location>
        <begin position="395"/>
        <end position="418"/>
    </location>
</feature>
<dbReference type="AlphaFoldDB" id="A0A0U3QNS2"/>
<keyword evidence="4 7" id="KW-0547">Nucleotide-binding</keyword>
<feature type="domain" description="Protein kinase" evidence="10">
    <location>
        <begin position="16"/>
        <end position="281"/>
    </location>
</feature>
<feature type="region of interest" description="Disordered" evidence="8">
    <location>
        <begin position="311"/>
        <end position="391"/>
    </location>
</feature>
<evidence type="ECO:0000256" key="7">
    <source>
        <dbReference type="PROSITE-ProRule" id="PRU10141"/>
    </source>
</evidence>
<keyword evidence="5" id="KW-0418">Kinase</keyword>
<dbReference type="EMBL" id="CP013747">
    <property type="protein sequence ID" value="ALV43179.1"/>
    <property type="molecule type" value="Genomic_DNA"/>
</dbReference>
<evidence type="ECO:0000256" key="9">
    <source>
        <dbReference type="SAM" id="Phobius"/>
    </source>
</evidence>
<dbReference type="PANTHER" id="PTHR43289">
    <property type="entry name" value="MITOGEN-ACTIVATED PROTEIN KINASE KINASE KINASE 20-RELATED"/>
    <property type="match status" value="1"/>
</dbReference>
<dbReference type="CDD" id="cd14014">
    <property type="entry name" value="STKc_PknB_like"/>
    <property type="match status" value="1"/>
</dbReference>
<reference evidence="11 12" key="1">
    <citation type="submission" date="2015-12" db="EMBL/GenBank/DDBJ databases">
        <authorList>
            <person name="Shamseldin A."/>
            <person name="Moawad H."/>
            <person name="Abd El-Rahim W.M."/>
            <person name="Sadowsky M.J."/>
        </authorList>
    </citation>
    <scope>NUCLEOTIDE SEQUENCE [LARGE SCALE GENOMIC DNA]</scope>
    <source>
        <strain evidence="11 12">Ar51</strain>
    </source>
</reference>
<accession>A0A0U3QNS2</accession>
<gene>
    <name evidence="11" type="ORF">AU252_20110</name>
</gene>
<dbReference type="RefSeq" id="WP_058932226.1">
    <property type="nucleotide sequence ID" value="NZ_CP013747.1"/>
</dbReference>
<dbReference type="KEGG" id="psul:AU252_20110"/>
<evidence type="ECO:0000256" key="5">
    <source>
        <dbReference type="ARBA" id="ARBA00022777"/>
    </source>
</evidence>
<dbReference type="GO" id="GO:0004674">
    <property type="term" value="F:protein serine/threonine kinase activity"/>
    <property type="evidence" value="ECO:0007669"/>
    <property type="project" value="UniProtKB-KW"/>
</dbReference>
<keyword evidence="3" id="KW-0808">Transferase</keyword>
<evidence type="ECO:0000256" key="4">
    <source>
        <dbReference type="ARBA" id="ARBA00022741"/>
    </source>
</evidence>
<evidence type="ECO:0000256" key="3">
    <source>
        <dbReference type="ARBA" id="ARBA00022679"/>
    </source>
</evidence>
<dbReference type="GO" id="GO:0005524">
    <property type="term" value="F:ATP binding"/>
    <property type="evidence" value="ECO:0007669"/>
    <property type="project" value="UniProtKB-UniRule"/>
</dbReference>
<dbReference type="InterPro" id="IPR008271">
    <property type="entry name" value="Ser/Thr_kinase_AS"/>
</dbReference>
<dbReference type="SMART" id="SM00220">
    <property type="entry name" value="S_TKc"/>
    <property type="match status" value="1"/>
</dbReference>
<evidence type="ECO:0000259" key="10">
    <source>
        <dbReference type="PROSITE" id="PS50011"/>
    </source>
</evidence>
<organism evidence="11">
    <name type="scientific">Pseudarthrobacter sulfonivorans</name>
    <dbReference type="NCBI Taxonomy" id="121292"/>
    <lineage>
        <taxon>Bacteria</taxon>
        <taxon>Bacillati</taxon>
        <taxon>Actinomycetota</taxon>
        <taxon>Actinomycetes</taxon>
        <taxon>Micrococcales</taxon>
        <taxon>Micrococcaceae</taxon>
        <taxon>Pseudarthrobacter</taxon>
    </lineage>
</organism>
<dbReference type="PROSITE" id="PS00108">
    <property type="entry name" value="PROTEIN_KINASE_ST"/>
    <property type="match status" value="1"/>
</dbReference>
<dbReference type="STRING" id="121292.AU252_20110"/>
<dbReference type="PROSITE" id="PS50011">
    <property type="entry name" value="PROTEIN_KINASE_DOM"/>
    <property type="match status" value="1"/>
</dbReference>
<dbReference type="InterPro" id="IPR011009">
    <property type="entry name" value="Kinase-like_dom_sf"/>
</dbReference>
<evidence type="ECO:0000313" key="12">
    <source>
        <dbReference type="Proteomes" id="UP000065151"/>
    </source>
</evidence>
<dbReference type="SUPFAM" id="SSF56112">
    <property type="entry name" value="Protein kinase-like (PK-like)"/>
    <property type="match status" value="1"/>
</dbReference>
<dbReference type="Pfam" id="PF00069">
    <property type="entry name" value="Pkinase"/>
    <property type="match status" value="1"/>
</dbReference>
<dbReference type="EC" id="2.7.11.1" evidence="1"/>
<proteinExistence type="predicted"/>
<evidence type="ECO:0000313" key="11">
    <source>
        <dbReference type="EMBL" id="ALV43179.1"/>
    </source>
</evidence>
<dbReference type="Proteomes" id="UP000065151">
    <property type="component" value="Chromosome"/>
</dbReference>